<reference evidence="3" key="1">
    <citation type="journal article" date="2019" name="Int. J. Syst. Evol. Microbiol.">
        <title>The Global Catalogue of Microorganisms (GCM) 10K type strain sequencing project: providing services to taxonomists for standard genome sequencing and annotation.</title>
        <authorList>
            <consortium name="The Broad Institute Genomics Platform"/>
            <consortium name="The Broad Institute Genome Sequencing Center for Infectious Disease"/>
            <person name="Wu L."/>
            <person name="Ma J."/>
        </authorList>
    </citation>
    <scope>NUCLEOTIDE SEQUENCE [LARGE SCALE GENOMIC DNA]</scope>
    <source>
        <strain evidence="3">KCTC 42501</strain>
    </source>
</reference>
<dbReference type="InterPro" id="IPR046537">
    <property type="entry name" value="DUF6602"/>
</dbReference>
<evidence type="ECO:0000313" key="2">
    <source>
        <dbReference type="EMBL" id="MFC3683102.1"/>
    </source>
</evidence>
<accession>A0ABV7W106</accession>
<protein>
    <submittedName>
        <fullName evidence="2">DUF6602 domain-containing protein</fullName>
    </submittedName>
</protein>
<organism evidence="2 3">
    <name type="scientific">Hydrogenophaga luteola</name>
    <dbReference type="NCBI Taxonomy" id="1591122"/>
    <lineage>
        <taxon>Bacteria</taxon>
        <taxon>Pseudomonadati</taxon>
        <taxon>Pseudomonadota</taxon>
        <taxon>Betaproteobacteria</taxon>
        <taxon>Burkholderiales</taxon>
        <taxon>Comamonadaceae</taxon>
        <taxon>Hydrogenophaga</taxon>
    </lineage>
</organism>
<evidence type="ECO:0000259" key="1">
    <source>
        <dbReference type="Pfam" id="PF20247"/>
    </source>
</evidence>
<dbReference type="RefSeq" id="WP_382173064.1">
    <property type="nucleotide sequence ID" value="NZ_JBHRXX010000002.1"/>
</dbReference>
<feature type="domain" description="DUF6602" evidence="1">
    <location>
        <begin position="4"/>
        <end position="103"/>
    </location>
</feature>
<dbReference type="Pfam" id="PF20247">
    <property type="entry name" value="DUF6602"/>
    <property type="match status" value="1"/>
</dbReference>
<name>A0ABV7W106_9BURK</name>
<evidence type="ECO:0000313" key="3">
    <source>
        <dbReference type="Proteomes" id="UP001595729"/>
    </source>
</evidence>
<keyword evidence="3" id="KW-1185">Reference proteome</keyword>
<proteinExistence type="predicted"/>
<dbReference type="Proteomes" id="UP001595729">
    <property type="component" value="Unassembled WGS sequence"/>
</dbReference>
<comment type="caution">
    <text evidence="2">The sequence shown here is derived from an EMBL/GenBank/DDBJ whole genome shotgun (WGS) entry which is preliminary data.</text>
</comment>
<sequence length="240" mass="26419">MFPNTSDIGTSRERIYADFLRQHAPSKCNVFLGGFLFHDDGTESKQLDVIVTTDTAPRFDFHNADGGGKSFSPVEGTLGVASIKSTLDKNQLFDALGGIASIPPMKSLDGRVSFTIQIPNYDDWPYKIIYASSGLEGHTILQHVDTYYKENSDIPMSRRPHLIHVAGKYAIFRVIKGMKLESTTGGPDEKPEVGSFCLITRDPDLQAIVWALHGLQQNAAASTEILYLYGDIINNVHKAA</sequence>
<gene>
    <name evidence="2" type="ORF">ACFOPI_05820</name>
</gene>
<dbReference type="EMBL" id="JBHRXX010000002">
    <property type="protein sequence ID" value="MFC3683102.1"/>
    <property type="molecule type" value="Genomic_DNA"/>
</dbReference>